<feature type="repeat" description="TPR" evidence="1">
    <location>
        <begin position="79"/>
        <end position="112"/>
    </location>
</feature>
<evidence type="ECO:0000313" key="4">
    <source>
        <dbReference type="EMBL" id="MBB6095196.1"/>
    </source>
</evidence>
<feature type="region of interest" description="Disordered" evidence="2">
    <location>
        <begin position="129"/>
        <end position="161"/>
    </location>
</feature>
<proteinExistence type="predicted"/>
<dbReference type="InterPro" id="IPR011990">
    <property type="entry name" value="TPR-like_helical_dom_sf"/>
</dbReference>
<comment type="caution">
    <text evidence="4">The sequence shown here is derived from an EMBL/GenBank/DDBJ whole genome shotgun (WGS) entry which is preliminary data.</text>
</comment>
<reference evidence="4 5" key="1">
    <citation type="submission" date="2020-08" db="EMBL/GenBank/DDBJ databases">
        <title>Genomic Encyclopedia of Type Strains, Phase IV (KMG-IV): sequencing the most valuable type-strain genomes for metagenomic binning, comparative biology and taxonomic classification.</title>
        <authorList>
            <person name="Goeker M."/>
        </authorList>
    </citation>
    <scope>NUCLEOTIDE SEQUENCE [LARGE SCALE GENOMIC DNA]</scope>
    <source>
        <strain evidence="4 5">DSM 26723</strain>
    </source>
</reference>
<dbReference type="SMART" id="SM00028">
    <property type="entry name" value="TPR"/>
    <property type="match status" value="1"/>
</dbReference>
<evidence type="ECO:0000256" key="2">
    <source>
        <dbReference type="SAM" id="MobiDB-lite"/>
    </source>
</evidence>
<name>A0A841HQP2_9GAMM</name>
<dbReference type="EMBL" id="JACHHZ010000005">
    <property type="protein sequence ID" value="MBB6095196.1"/>
    <property type="molecule type" value="Genomic_DNA"/>
</dbReference>
<feature type="chain" id="PRO_5032582797" evidence="3">
    <location>
        <begin position="21"/>
        <end position="196"/>
    </location>
</feature>
<dbReference type="AlphaFoldDB" id="A0A841HQP2"/>
<feature type="signal peptide" evidence="3">
    <location>
        <begin position="1"/>
        <end position="20"/>
    </location>
</feature>
<evidence type="ECO:0000256" key="1">
    <source>
        <dbReference type="PROSITE-ProRule" id="PRU00339"/>
    </source>
</evidence>
<gene>
    <name evidence="4" type="ORF">HNQ60_004086</name>
</gene>
<sequence>MISQVVAAFSLVLASAAAYPADLIDLFATRDQQGRWYFERGDYKTAAQRFTDPQWKGTALYRAGDYANALAEFSKLDTADGYFMQGNAQARMHKYEAAVKSYDNALQSRSEFPEAKNNRGLVAALIPKPDEESDEEAPDLPPDQVKFDEKGKRGKEKTMSAGMIRKQTADLWMKNLQVSPADFLRHKFEIEAEATK</sequence>
<organism evidence="4 5">
    <name type="scientific">Povalibacter uvarum</name>
    <dbReference type="NCBI Taxonomy" id="732238"/>
    <lineage>
        <taxon>Bacteria</taxon>
        <taxon>Pseudomonadati</taxon>
        <taxon>Pseudomonadota</taxon>
        <taxon>Gammaproteobacteria</taxon>
        <taxon>Steroidobacterales</taxon>
        <taxon>Steroidobacteraceae</taxon>
        <taxon>Povalibacter</taxon>
    </lineage>
</organism>
<dbReference type="RefSeq" id="WP_184334596.1">
    <property type="nucleotide sequence ID" value="NZ_JACHHZ010000005.1"/>
</dbReference>
<dbReference type="PROSITE" id="PS50005">
    <property type="entry name" value="TPR"/>
    <property type="match status" value="1"/>
</dbReference>
<dbReference type="InterPro" id="IPR019734">
    <property type="entry name" value="TPR_rpt"/>
</dbReference>
<keyword evidence="1" id="KW-0802">TPR repeat</keyword>
<accession>A0A841HQP2</accession>
<protein>
    <submittedName>
        <fullName evidence="4">Tetratricopeptide (TPR) repeat protein</fullName>
    </submittedName>
</protein>
<keyword evidence="5" id="KW-1185">Reference proteome</keyword>
<dbReference type="SUPFAM" id="SSF48452">
    <property type="entry name" value="TPR-like"/>
    <property type="match status" value="1"/>
</dbReference>
<evidence type="ECO:0000313" key="5">
    <source>
        <dbReference type="Proteomes" id="UP000588068"/>
    </source>
</evidence>
<dbReference type="Proteomes" id="UP000588068">
    <property type="component" value="Unassembled WGS sequence"/>
</dbReference>
<keyword evidence="3" id="KW-0732">Signal</keyword>
<evidence type="ECO:0000256" key="3">
    <source>
        <dbReference type="SAM" id="SignalP"/>
    </source>
</evidence>
<dbReference type="Gene3D" id="1.25.40.10">
    <property type="entry name" value="Tetratricopeptide repeat domain"/>
    <property type="match status" value="1"/>
</dbReference>